<dbReference type="InterPro" id="IPR006905">
    <property type="entry name" value="Flavin_halogenase"/>
</dbReference>
<name>A0ABV7FI16_9GAMM</name>
<dbReference type="Gene3D" id="3.50.50.60">
    <property type="entry name" value="FAD/NAD(P)-binding domain"/>
    <property type="match status" value="1"/>
</dbReference>
<proteinExistence type="predicted"/>
<organism evidence="2 3">
    <name type="scientific">Cellvibrio fontiphilus</name>
    <dbReference type="NCBI Taxonomy" id="1815559"/>
    <lineage>
        <taxon>Bacteria</taxon>
        <taxon>Pseudomonadati</taxon>
        <taxon>Pseudomonadota</taxon>
        <taxon>Gammaproteobacteria</taxon>
        <taxon>Cellvibrionales</taxon>
        <taxon>Cellvibrionaceae</taxon>
        <taxon>Cellvibrio</taxon>
    </lineage>
</organism>
<reference evidence="3" key="1">
    <citation type="journal article" date="2019" name="Int. J. Syst. Evol. Microbiol.">
        <title>The Global Catalogue of Microorganisms (GCM) 10K type strain sequencing project: providing services to taxonomists for standard genome sequencing and annotation.</title>
        <authorList>
            <consortium name="The Broad Institute Genomics Platform"/>
            <consortium name="The Broad Institute Genome Sequencing Center for Infectious Disease"/>
            <person name="Wu L."/>
            <person name="Ma J."/>
        </authorList>
    </citation>
    <scope>NUCLEOTIDE SEQUENCE [LARGE SCALE GENOMIC DNA]</scope>
    <source>
        <strain evidence="3">KCTC 52237</strain>
    </source>
</reference>
<feature type="transmembrane region" description="Helical" evidence="1">
    <location>
        <begin position="7"/>
        <end position="27"/>
    </location>
</feature>
<protein>
    <submittedName>
        <fullName evidence="2">Tryptophan halogenase family protein</fullName>
        <ecNumber evidence="2">1.14.19.-</ecNumber>
    </submittedName>
</protein>
<dbReference type="InterPro" id="IPR033856">
    <property type="entry name" value="Trp_halogen"/>
</dbReference>
<dbReference type="SUPFAM" id="SSF51905">
    <property type="entry name" value="FAD/NAD(P)-binding domain"/>
    <property type="match status" value="1"/>
</dbReference>
<gene>
    <name evidence="2" type="ORF">ACFODX_08225</name>
</gene>
<dbReference type="EC" id="1.14.19.-" evidence="2"/>
<dbReference type="PIRSF" id="PIRSF011396">
    <property type="entry name" value="Trp_halogenase"/>
    <property type="match status" value="1"/>
</dbReference>
<evidence type="ECO:0000256" key="1">
    <source>
        <dbReference type="SAM" id="Phobius"/>
    </source>
</evidence>
<dbReference type="PANTHER" id="PTHR43747">
    <property type="entry name" value="FAD-BINDING PROTEIN"/>
    <property type="match status" value="1"/>
</dbReference>
<dbReference type="RefSeq" id="WP_378117922.1">
    <property type="nucleotide sequence ID" value="NZ_JBHRTF010000003.1"/>
</dbReference>
<keyword evidence="1" id="KW-1133">Transmembrane helix</keyword>
<dbReference type="InterPro" id="IPR050816">
    <property type="entry name" value="Flavin-dep_Halogenase_NPB"/>
</dbReference>
<dbReference type="PANTHER" id="PTHR43747:SF4">
    <property type="entry name" value="FLAVIN-DEPENDENT TRYPTOPHAN HALOGENASE"/>
    <property type="match status" value="1"/>
</dbReference>
<keyword evidence="1" id="KW-0812">Transmembrane</keyword>
<sequence length="505" mass="57140">MQQPFRIIIAGGGTAGWMTAAAISSLYKDRSCFQITLIESEEIGSVGVGEATLPSIKSFNDQLGINEAEMMRRTQGTFKLGIQFTNWGKRGASYIHPFGVYGSLQNSSDFYQYWTQLSSKKAQADISKYSFAVQMAERNLFKFPTKNPENIESTASYAYHFDAALYAAYLRELSETAGVVRINGVIEAVNNDFDSGNITSLLLRSGQQLEGDFFIDCSGFRSLLLHKTLKAEFEDWSNWLLCDRAVALQSEQPYEIPPYTRSIAKEAGWQWRIPLQRRAGNGYVYCSHMISDEQAHESLQSELPGKALTEPRFIKFKAGRYKKSWQKNCVAIGLSSGFLEPLESTSIYLIHIGIVCLLRLFPIPQSGQKDYSNLSDEYNRLIDNEYERIRDFLILHYHLNDRTDSELWRHCRSMKVPESLTKKIDLFTRRGYSESFKYGLFSTPSWLAVFNGQGLSQKGVDPFVSALPLEYLESTLAEVSSLIEQGLVGASTHRQFVAQYCGIQI</sequence>
<keyword evidence="3" id="KW-1185">Reference proteome</keyword>
<accession>A0ABV7FI16</accession>
<evidence type="ECO:0000313" key="3">
    <source>
        <dbReference type="Proteomes" id="UP001595555"/>
    </source>
</evidence>
<comment type="caution">
    <text evidence="2">The sequence shown here is derived from an EMBL/GenBank/DDBJ whole genome shotgun (WGS) entry which is preliminary data.</text>
</comment>
<keyword evidence="2" id="KW-0560">Oxidoreductase</keyword>
<dbReference type="Pfam" id="PF04820">
    <property type="entry name" value="Trp_halogenase"/>
    <property type="match status" value="1"/>
</dbReference>
<dbReference type="EMBL" id="JBHRTF010000003">
    <property type="protein sequence ID" value="MFC3115539.1"/>
    <property type="molecule type" value="Genomic_DNA"/>
</dbReference>
<dbReference type="Proteomes" id="UP001595555">
    <property type="component" value="Unassembled WGS sequence"/>
</dbReference>
<dbReference type="GO" id="GO:0016491">
    <property type="term" value="F:oxidoreductase activity"/>
    <property type="evidence" value="ECO:0007669"/>
    <property type="project" value="UniProtKB-KW"/>
</dbReference>
<evidence type="ECO:0000313" key="2">
    <source>
        <dbReference type="EMBL" id="MFC3115539.1"/>
    </source>
</evidence>
<dbReference type="InterPro" id="IPR036188">
    <property type="entry name" value="FAD/NAD-bd_sf"/>
</dbReference>
<keyword evidence="1" id="KW-0472">Membrane</keyword>